<organism evidence="3 4">
    <name type="scientific">Thiorhodococcus mannitoliphagus</name>
    <dbReference type="NCBI Taxonomy" id="329406"/>
    <lineage>
        <taxon>Bacteria</taxon>
        <taxon>Pseudomonadati</taxon>
        <taxon>Pseudomonadota</taxon>
        <taxon>Gammaproteobacteria</taxon>
        <taxon>Chromatiales</taxon>
        <taxon>Chromatiaceae</taxon>
        <taxon>Thiorhodococcus</taxon>
    </lineage>
</organism>
<evidence type="ECO:0000259" key="2">
    <source>
        <dbReference type="Pfam" id="PF25583"/>
    </source>
</evidence>
<proteinExistence type="predicted"/>
<dbReference type="AlphaFoldDB" id="A0A6P1DW56"/>
<feature type="domain" description="WYL" evidence="1">
    <location>
        <begin position="163"/>
        <end position="235"/>
    </location>
</feature>
<reference evidence="3 4" key="2">
    <citation type="submission" date="2020-02" db="EMBL/GenBank/DDBJ databases">
        <title>Genome sequences of Thiorhodococcus mannitoliphagus and Thiorhodococcus minor, purple sulfur photosynthetic bacteria in the gammaproteobacterial family, Chromatiaceae.</title>
        <authorList>
            <person name="Aviles F.A."/>
            <person name="Meyer T.E."/>
            <person name="Kyndt J.A."/>
        </authorList>
    </citation>
    <scope>NUCLEOTIDE SEQUENCE [LARGE SCALE GENOMIC DNA]</scope>
    <source>
        <strain evidence="3 4">DSM 18266</strain>
    </source>
</reference>
<dbReference type="InterPro" id="IPR051534">
    <property type="entry name" value="CBASS_pafABC_assoc_protein"/>
</dbReference>
<evidence type="ECO:0000313" key="4">
    <source>
        <dbReference type="Proteomes" id="UP000471640"/>
    </source>
</evidence>
<dbReference type="PANTHER" id="PTHR34580">
    <property type="match status" value="1"/>
</dbReference>
<dbReference type="InterPro" id="IPR057727">
    <property type="entry name" value="WCX_dom"/>
</dbReference>
<dbReference type="PANTHER" id="PTHR34580:SF1">
    <property type="entry name" value="PROTEIN PAFC"/>
    <property type="match status" value="1"/>
</dbReference>
<dbReference type="InterPro" id="IPR026881">
    <property type="entry name" value="WYL_dom"/>
</dbReference>
<accession>A0A6P1DW56</accession>
<dbReference type="PROSITE" id="PS52050">
    <property type="entry name" value="WYL"/>
    <property type="match status" value="1"/>
</dbReference>
<reference evidence="4" key="1">
    <citation type="journal article" date="2020" name="Microbiol. Resour. Announc.">
        <title>Draft Genome Sequences of Thiorhodococcus mannitoliphagus and Thiorhodococcus minor, Purple Sulfur Photosynthetic Bacteria in the Gammaproteobacterial Family Chromatiaceae.</title>
        <authorList>
            <person name="Aviles F.A."/>
            <person name="Meyer T.E."/>
            <person name="Kyndt J.A."/>
        </authorList>
    </citation>
    <scope>NUCLEOTIDE SEQUENCE [LARGE SCALE GENOMIC DNA]</scope>
    <source>
        <strain evidence="4">DSM 18266</strain>
    </source>
</reference>
<dbReference type="Proteomes" id="UP000471640">
    <property type="component" value="Unassembled WGS sequence"/>
</dbReference>
<comment type="caution">
    <text evidence="3">The sequence shown here is derived from an EMBL/GenBank/DDBJ whole genome shotgun (WGS) entry which is preliminary data.</text>
</comment>
<protein>
    <submittedName>
        <fullName evidence="3">WYL domain-containing protein</fullName>
    </submittedName>
</protein>
<sequence length="366" mass="41110">MNASPYRRVARMSRIEELLPASGATEAACRDAKWLLQQLEQDGEIDRENDKEYFGDANPDARLRALQRDLKEMVREKRIETANPKAKPLRYRRCPRGINDDSTIWSDTVRQVRNLVDGVLKTRQLDRLWQQLPVDDTLPLLTADRLRILPDTLRLLPPVANPEALSAVITALAKGYALDVTYENAYEAPEIARKNALLHPQAVVQRGPVPYLFALKNDEDDLVRTYALQRMVSATALPDVPARRAEHFDLDEAIANGKVDFGQGEMIELKLLVRGYMTRVLLDCPLSADQDVDDEPDDPEFEIGITATVPSTGQLLRWLLGAGDKLKVVGPEELRHTVEVQAAKMARLYNQMNNASQNGHSASRSV</sequence>
<gene>
    <name evidence="3" type="ORF">G3480_19100</name>
</gene>
<name>A0A6P1DW56_9GAMM</name>
<dbReference type="Pfam" id="PF13280">
    <property type="entry name" value="WYL"/>
    <property type="match status" value="1"/>
</dbReference>
<feature type="domain" description="WCX" evidence="2">
    <location>
        <begin position="267"/>
        <end position="346"/>
    </location>
</feature>
<dbReference type="Pfam" id="PF25583">
    <property type="entry name" value="WCX"/>
    <property type="match status" value="1"/>
</dbReference>
<evidence type="ECO:0000259" key="1">
    <source>
        <dbReference type="Pfam" id="PF13280"/>
    </source>
</evidence>
<dbReference type="EMBL" id="JAAIJR010000097">
    <property type="protein sequence ID" value="NEX22388.1"/>
    <property type="molecule type" value="Genomic_DNA"/>
</dbReference>
<keyword evidence="4" id="KW-1185">Reference proteome</keyword>
<evidence type="ECO:0000313" key="3">
    <source>
        <dbReference type="EMBL" id="NEX22388.1"/>
    </source>
</evidence>